<dbReference type="InterPro" id="IPR029058">
    <property type="entry name" value="AB_hydrolase_fold"/>
</dbReference>
<dbReference type="SUPFAM" id="SSF53474">
    <property type="entry name" value="alpha/beta-Hydrolases"/>
    <property type="match status" value="1"/>
</dbReference>
<name>A0A844Y2X3_9SPHN</name>
<dbReference type="SUPFAM" id="SSF82171">
    <property type="entry name" value="DPP6 N-terminal domain-like"/>
    <property type="match status" value="1"/>
</dbReference>
<evidence type="ECO:0000256" key="2">
    <source>
        <dbReference type="SAM" id="MobiDB-lite"/>
    </source>
</evidence>
<proteinExistence type="predicted"/>
<evidence type="ECO:0000313" key="4">
    <source>
        <dbReference type="EMBL" id="MXO51448.1"/>
    </source>
</evidence>
<evidence type="ECO:0000256" key="1">
    <source>
        <dbReference type="ARBA" id="ARBA00022801"/>
    </source>
</evidence>
<feature type="domain" description="Peptidase S9 prolyl oligopeptidase catalytic" evidence="3">
    <location>
        <begin position="496"/>
        <end position="700"/>
    </location>
</feature>
<evidence type="ECO:0000259" key="3">
    <source>
        <dbReference type="Pfam" id="PF00326"/>
    </source>
</evidence>
<dbReference type="PANTHER" id="PTHR42776:SF27">
    <property type="entry name" value="DIPEPTIDYL PEPTIDASE FAMILY MEMBER 6"/>
    <property type="match status" value="1"/>
</dbReference>
<gene>
    <name evidence="4" type="ORF">GRI42_09050</name>
</gene>
<feature type="compositionally biased region" description="Basic and acidic residues" evidence="2">
    <location>
        <begin position="705"/>
        <end position="715"/>
    </location>
</feature>
<organism evidence="4 5">
    <name type="scientific">Qipengyuania gaetbuli</name>
    <dbReference type="NCBI Taxonomy" id="266952"/>
    <lineage>
        <taxon>Bacteria</taxon>
        <taxon>Pseudomonadati</taxon>
        <taxon>Pseudomonadota</taxon>
        <taxon>Alphaproteobacteria</taxon>
        <taxon>Sphingomonadales</taxon>
        <taxon>Erythrobacteraceae</taxon>
        <taxon>Qipengyuania</taxon>
    </lineage>
</organism>
<dbReference type="Gene3D" id="2.130.10.10">
    <property type="entry name" value="YVTN repeat-like/Quinoprotein amine dehydrogenase"/>
    <property type="match status" value="1"/>
</dbReference>
<dbReference type="EMBL" id="WTYF01000004">
    <property type="protein sequence ID" value="MXO51448.1"/>
    <property type="molecule type" value="Genomic_DNA"/>
</dbReference>
<feature type="region of interest" description="Disordered" evidence="2">
    <location>
        <begin position="705"/>
        <end position="727"/>
    </location>
</feature>
<dbReference type="PANTHER" id="PTHR42776">
    <property type="entry name" value="SERINE PEPTIDASE S9 FAMILY MEMBER"/>
    <property type="match status" value="1"/>
</dbReference>
<dbReference type="InterPro" id="IPR015943">
    <property type="entry name" value="WD40/YVTN_repeat-like_dom_sf"/>
</dbReference>
<dbReference type="InterPro" id="IPR001375">
    <property type="entry name" value="Peptidase_S9_cat"/>
</dbReference>
<sequence>MESPLVPWPPDACTARRPQAPVCPPARGRYETARRFPEERTLTRIRRTVLAAGLLATASIAAQAQARPMTPEDVAALESVGTVAVSPDGRSIAYTTAALPDVTEGEENGSTEQQLKLAYGPMNARDFLPDSMNVSAIQYSPDGRTISFLWTEKDGDRAVWGIPVDGGAHRKLAAVKDASVRSYAWAPDGSAIWMLASAEKDKDREKESKAGFNAIVYEEEARLNRLFSAKVGAEVDAEPKAVTIPGYVSGFKVAPGGKTAVVDSAPTPQIDDEYTSKRAHVIDLATGKVLAVVETPGKLGDIEVSPDGKQLSMIAGVDMNDPADTTLHLVDVASGSFRALNAGAPEAAVDAAWLADGRLAAVIHKGVQSALRIYNADGSIAEEHDGGELILSNVETGGNTIAVEASSPQHPTELFVWNNGAFARWTQHNPWLSDIDFGKQRAFTFTATDGQQVEGVLIEPVGGVPKGGAPLILNVHGGPEAHDSNGWQTAYSKPGQVAAGKGYAVFLPNYRGSTGYGTAFSKQHQGRYTDPEFRDLVDAKRALVEAGIADADRVGVTGGSYGGYATAWTSTYYSDEFAAGVMFVGISNQISKFGTTDIPYEMYNVHSRAWPWDNWQKMLEVSPIYHVDKAETPLLIMHGAEDTRVAPSQSYELYRSIKVRKPETPVRLVLYPGEGHGNQKAAARYDYNLRMMEWFDTYLKTGDRDAKLPDPRPDLAEGTVGTAKKDD</sequence>
<protein>
    <submittedName>
        <fullName evidence="4">Prolyl oligopeptidase family serine peptidase</fullName>
    </submittedName>
</protein>
<reference evidence="4 5" key="1">
    <citation type="submission" date="2019-12" db="EMBL/GenBank/DDBJ databases">
        <title>Genomic-based taxomic classification of the family Erythrobacteraceae.</title>
        <authorList>
            <person name="Xu L."/>
        </authorList>
    </citation>
    <scope>NUCLEOTIDE SEQUENCE [LARGE SCALE GENOMIC DNA]</scope>
    <source>
        <strain evidence="4 5">DSM 16225</strain>
    </source>
</reference>
<dbReference type="Pfam" id="PF00326">
    <property type="entry name" value="Peptidase_S9"/>
    <property type="match status" value="1"/>
</dbReference>
<dbReference type="InterPro" id="IPR011042">
    <property type="entry name" value="6-blade_b-propeller_TolB-like"/>
</dbReference>
<dbReference type="GO" id="GO:0006508">
    <property type="term" value="P:proteolysis"/>
    <property type="evidence" value="ECO:0007669"/>
    <property type="project" value="InterPro"/>
</dbReference>
<comment type="caution">
    <text evidence="4">The sequence shown here is derived from an EMBL/GenBank/DDBJ whole genome shotgun (WGS) entry which is preliminary data.</text>
</comment>
<accession>A0A844Y2X3</accession>
<dbReference type="Proteomes" id="UP000444185">
    <property type="component" value="Unassembled WGS sequence"/>
</dbReference>
<evidence type="ECO:0000313" key="5">
    <source>
        <dbReference type="Proteomes" id="UP000444185"/>
    </source>
</evidence>
<dbReference type="OrthoDB" id="1094230at2"/>
<keyword evidence="1" id="KW-0378">Hydrolase</keyword>
<keyword evidence="5" id="KW-1185">Reference proteome</keyword>
<dbReference type="GO" id="GO:0004252">
    <property type="term" value="F:serine-type endopeptidase activity"/>
    <property type="evidence" value="ECO:0007669"/>
    <property type="project" value="TreeGrafter"/>
</dbReference>
<dbReference type="Gene3D" id="2.120.10.30">
    <property type="entry name" value="TolB, C-terminal domain"/>
    <property type="match status" value="1"/>
</dbReference>
<dbReference type="Gene3D" id="3.40.50.1820">
    <property type="entry name" value="alpha/beta hydrolase"/>
    <property type="match status" value="1"/>
</dbReference>
<dbReference type="AlphaFoldDB" id="A0A844Y2X3"/>